<dbReference type="PANTHER" id="PTHR34072">
    <property type="entry name" value="ENZYMATIC POLYPROTEIN-RELATED"/>
    <property type="match status" value="1"/>
</dbReference>
<reference evidence="2 3" key="1">
    <citation type="submission" date="2016-03" db="EMBL/GenBank/DDBJ databases">
        <title>Draft genome sequence of the Fonsecaea monophora CBS 269.37.</title>
        <authorList>
            <person name="Bombassaro A."/>
            <person name="Vinicius W.A."/>
            <person name="De Hoog S."/>
            <person name="Sun J."/>
            <person name="Souza E.M."/>
            <person name="Raittz R.T."/>
            <person name="Costa F."/>
            <person name="Leao A.C."/>
            <person name="Tadra-Sfeir M.Z."/>
            <person name="Baura V."/>
            <person name="Balsanelli E."/>
            <person name="Pedrosa F.O."/>
            <person name="Moreno L.F."/>
            <person name="Steffens M.B."/>
            <person name="Xi L."/>
            <person name="Bocca A.L."/>
            <person name="Felipe M.S."/>
            <person name="Teixeira M."/>
            <person name="Telles Filho F.Q."/>
            <person name="Azevedo C.M."/>
            <person name="Gomes R."/>
            <person name="Vicente V.A."/>
        </authorList>
    </citation>
    <scope>NUCLEOTIDE SEQUENCE [LARGE SCALE GENOMIC DNA]</scope>
    <source>
        <strain evidence="2 3">CBS 269.37</strain>
    </source>
</reference>
<protein>
    <recommendedName>
        <fullName evidence="4">Reverse transcriptase RNase H-like domain-containing protein</fullName>
    </recommendedName>
</protein>
<evidence type="ECO:0000313" key="3">
    <source>
        <dbReference type="Proteomes" id="UP000077002"/>
    </source>
</evidence>
<accession>A0A177ERM4</accession>
<dbReference type="GeneID" id="34606276"/>
<evidence type="ECO:0000256" key="1">
    <source>
        <dbReference type="SAM" id="MobiDB-lite"/>
    </source>
</evidence>
<gene>
    <name evidence="2" type="ORF">AYO21_11177</name>
</gene>
<evidence type="ECO:0000313" key="2">
    <source>
        <dbReference type="EMBL" id="OAG34665.1"/>
    </source>
</evidence>
<proteinExistence type="predicted"/>
<name>A0A177ERM4_9EURO</name>
<sequence>MGWRTKCPSSQEETQRNKGRPARFESFQAYGRSSESKYAADKRECRAVLKVLKTFKNSLYGVHVRLEVDALTPAAELNRSATDLPGALVTQWIPWIRLFDLEVKRVPGKKNVVADALSRRPAIDADRAELQEEEDIDEWASNHPSSVRLMSIRVSSDNAEGSQSQRRGVIVNETAMEGESSTGPEMKADEYGQRPC</sequence>
<organism evidence="2 3">
    <name type="scientific">Fonsecaea monophora</name>
    <dbReference type="NCBI Taxonomy" id="254056"/>
    <lineage>
        <taxon>Eukaryota</taxon>
        <taxon>Fungi</taxon>
        <taxon>Dikarya</taxon>
        <taxon>Ascomycota</taxon>
        <taxon>Pezizomycotina</taxon>
        <taxon>Eurotiomycetes</taxon>
        <taxon>Chaetothyriomycetidae</taxon>
        <taxon>Chaetothyriales</taxon>
        <taxon>Herpotrichiellaceae</taxon>
        <taxon>Fonsecaea</taxon>
    </lineage>
</organism>
<comment type="caution">
    <text evidence="2">The sequence shown here is derived from an EMBL/GenBank/DDBJ whole genome shotgun (WGS) entry which is preliminary data.</text>
</comment>
<dbReference type="AlphaFoldDB" id="A0A177ERM4"/>
<dbReference type="Proteomes" id="UP000077002">
    <property type="component" value="Unassembled WGS sequence"/>
</dbReference>
<feature type="region of interest" description="Disordered" evidence="1">
    <location>
        <begin position="155"/>
        <end position="196"/>
    </location>
</feature>
<feature type="compositionally biased region" description="Basic and acidic residues" evidence="1">
    <location>
        <begin position="186"/>
        <end position="196"/>
    </location>
</feature>
<keyword evidence="3" id="KW-1185">Reference proteome</keyword>
<feature type="compositionally biased region" description="Polar residues" evidence="1">
    <location>
        <begin position="155"/>
        <end position="166"/>
    </location>
</feature>
<evidence type="ECO:0008006" key="4">
    <source>
        <dbReference type="Google" id="ProtNLM"/>
    </source>
</evidence>
<dbReference type="EMBL" id="LVKK01000147">
    <property type="protein sequence ID" value="OAG34665.1"/>
    <property type="molecule type" value="Genomic_DNA"/>
</dbReference>
<feature type="region of interest" description="Disordered" evidence="1">
    <location>
        <begin position="1"/>
        <end position="25"/>
    </location>
</feature>
<dbReference type="RefSeq" id="XP_022506617.1">
    <property type="nucleotide sequence ID" value="XM_022661074.1"/>
</dbReference>
<dbReference type="OrthoDB" id="5425374at2759"/>
<dbReference type="PANTHER" id="PTHR34072:SF54">
    <property type="entry name" value="POLYPROTEIN"/>
    <property type="match status" value="1"/>
</dbReference>